<proteinExistence type="predicted"/>
<reference evidence="1 2" key="1">
    <citation type="submission" date="2020-08" db="EMBL/GenBank/DDBJ databases">
        <title>Genomic Encyclopedia of Type Strains, Phase IV (KMG-IV): sequencing the most valuable type-strain genomes for metagenomic binning, comparative biology and taxonomic classification.</title>
        <authorList>
            <person name="Goeker M."/>
        </authorList>
    </citation>
    <scope>NUCLEOTIDE SEQUENCE [LARGE SCALE GENOMIC DNA]</scope>
    <source>
        <strain evidence="1 2">DSM 100774</strain>
    </source>
</reference>
<protein>
    <submittedName>
        <fullName evidence="1">Uncharacterized protein</fullName>
    </submittedName>
</protein>
<dbReference type="AlphaFoldDB" id="A0A7W6K762"/>
<gene>
    <name evidence="1" type="ORF">GGQ60_000414</name>
</gene>
<dbReference type="EMBL" id="JACIEF010000001">
    <property type="protein sequence ID" value="MBB4106454.1"/>
    <property type="molecule type" value="Genomic_DNA"/>
</dbReference>
<accession>A0A7W6K762</accession>
<comment type="caution">
    <text evidence="1">The sequence shown here is derived from an EMBL/GenBank/DDBJ whole genome shotgun (WGS) entry which is preliminary data.</text>
</comment>
<name>A0A7W6K762_9SPHI</name>
<sequence>MKSAEQPVKDFYSKIGIERSDTLDRIYPSSIHPLTSSIHSLTSFILHHPFSIFTSIVLHNKILLPWNSLKPAVIFYFGLKYGGFRLKYGYNYITIVHTFKKRYLDVY</sequence>
<dbReference type="Proteomes" id="UP000532273">
    <property type="component" value="Unassembled WGS sequence"/>
</dbReference>
<organism evidence="1 2">
    <name type="scientific">Pedobacter zeae</name>
    <dbReference type="NCBI Taxonomy" id="1737356"/>
    <lineage>
        <taxon>Bacteria</taxon>
        <taxon>Pseudomonadati</taxon>
        <taxon>Bacteroidota</taxon>
        <taxon>Sphingobacteriia</taxon>
        <taxon>Sphingobacteriales</taxon>
        <taxon>Sphingobacteriaceae</taxon>
        <taxon>Pedobacter</taxon>
    </lineage>
</organism>
<evidence type="ECO:0000313" key="2">
    <source>
        <dbReference type="Proteomes" id="UP000532273"/>
    </source>
</evidence>
<evidence type="ECO:0000313" key="1">
    <source>
        <dbReference type="EMBL" id="MBB4106454.1"/>
    </source>
</evidence>